<evidence type="ECO:0000313" key="8">
    <source>
        <dbReference type="EMBL" id="SEB88108.1"/>
    </source>
</evidence>
<dbReference type="CDD" id="cd01164">
    <property type="entry name" value="FruK_PfkB_like"/>
    <property type="match status" value="1"/>
</dbReference>
<comment type="caution">
    <text evidence="8">The sequence shown here is derived from an EMBL/GenBank/DDBJ whole genome shotgun (WGS) entry which is preliminary data.</text>
</comment>
<evidence type="ECO:0000256" key="1">
    <source>
        <dbReference type="ARBA" id="ARBA00010688"/>
    </source>
</evidence>
<dbReference type="AlphaFoldDB" id="A0AB38A7G7"/>
<dbReference type="GO" id="GO:0005829">
    <property type="term" value="C:cytosol"/>
    <property type="evidence" value="ECO:0007669"/>
    <property type="project" value="TreeGrafter"/>
</dbReference>
<dbReference type="PIRSF" id="PIRSF000535">
    <property type="entry name" value="1PFK/6PFK/LacC"/>
    <property type="match status" value="1"/>
</dbReference>
<dbReference type="GO" id="GO:0008443">
    <property type="term" value="F:phosphofructokinase activity"/>
    <property type="evidence" value="ECO:0007669"/>
    <property type="project" value="TreeGrafter"/>
</dbReference>
<dbReference type="GO" id="GO:0005524">
    <property type="term" value="F:ATP binding"/>
    <property type="evidence" value="ECO:0007669"/>
    <property type="project" value="UniProtKB-KW"/>
</dbReference>
<keyword evidence="5" id="KW-0067">ATP-binding</keyword>
<proteinExistence type="inferred from homology"/>
<evidence type="ECO:0000256" key="2">
    <source>
        <dbReference type="ARBA" id="ARBA00022679"/>
    </source>
</evidence>
<dbReference type="InterPro" id="IPR011611">
    <property type="entry name" value="PfkB_dom"/>
</dbReference>
<evidence type="ECO:0000256" key="6">
    <source>
        <dbReference type="PIRNR" id="PIRNR000535"/>
    </source>
</evidence>
<name>A0AB38A7G7_9ACTN</name>
<dbReference type="NCBIfam" id="TIGR03168">
    <property type="entry name" value="1-PFK"/>
    <property type="match status" value="1"/>
</dbReference>
<keyword evidence="2 6" id="KW-0808">Transferase</keyword>
<dbReference type="Proteomes" id="UP000183687">
    <property type="component" value="Unassembled WGS sequence"/>
</dbReference>
<protein>
    <submittedName>
        <fullName evidence="8">1-phosphofructokinase</fullName>
    </submittedName>
</protein>
<comment type="similarity">
    <text evidence="1">Belongs to the carbohydrate kinase PfkB family.</text>
</comment>
<evidence type="ECO:0000259" key="7">
    <source>
        <dbReference type="Pfam" id="PF00294"/>
    </source>
</evidence>
<keyword evidence="4" id="KW-0418">Kinase</keyword>
<evidence type="ECO:0000256" key="3">
    <source>
        <dbReference type="ARBA" id="ARBA00022741"/>
    </source>
</evidence>
<dbReference type="PANTHER" id="PTHR46566:SF1">
    <property type="entry name" value="1-PHOSPHOFRUCTOKINASE"/>
    <property type="match status" value="1"/>
</dbReference>
<dbReference type="InterPro" id="IPR017583">
    <property type="entry name" value="Tagatose/fructose_Pkinase"/>
</dbReference>
<accession>A0AB38A7G7</accession>
<organism evidence="8 9">
    <name type="scientific">Atopobium minutum</name>
    <dbReference type="NCBI Taxonomy" id="1381"/>
    <lineage>
        <taxon>Bacteria</taxon>
        <taxon>Bacillati</taxon>
        <taxon>Actinomycetota</taxon>
        <taxon>Coriobacteriia</taxon>
        <taxon>Coriobacteriales</taxon>
        <taxon>Atopobiaceae</taxon>
        <taxon>Atopobium</taxon>
    </lineage>
</organism>
<dbReference type="PANTHER" id="PTHR46566">
    <property type="entry name" value="1-PHOSPHOFRUCTOKINASE-RELATED"/>
    <property type="match status" value="1"/>
</dbReference>
<gene>
    <name evidence="8" type="ORF">SAMN04489746_1218</name>
</gene>
<reference evidence="8 9" key="1">
    <citation type="submission" date="2016-10" db="EMBL/GenBank/DDBJ databases">
        <authorList>
            <person name="Varghese N."/>
            <person name="Submissions S."/>
        </authorList>
    </citation>
    <scope>NUCLEOTIDE SEQUENCE [LARGE SCALE GENOMIC DNA]</scope>
    <source>
        <strain evidence="8 9">DSM 20586</strain>
    </source>
</reference>
<feature type="domain" description="Carbohydrate kinase PfkB" evidence="7">
    <location>
        <begin position="11"/>
        <end position="286"/>
    </location>
</feature>
<dbReference type="Gene3D" id="3.40.1190.20">
    <property type="match status" value="1"/>
</dbReference>
<dbReference type="SUPFAM" id="SSF53613">
    <property type="entry name" value="Ribokinase-like"/>
    <property type="match status" value="1"/>
</dbReference>
<evidence type="ECO:0000256" key="4">
    <source>
        <dbReference type="ARBA" id="ARBA00022777"/>
    </source>
</evidence>
<dbReference type="RefSeq" id="WP_002564115.1">
    <property type="nucleotide sequence ID" value="NZ_CALJSN010000009.1"/>
</dbReference>
<keyword evidence="3" id="KW-0547">Nucleotide-binding</keyword>
<evidence type="ECO:0000313" key="9">
    <source>
        <dbReference type="Proteomes" id="UP000183687"/>
    </source>
</evidence>
<dbReference type="Pfam" id="PF00294">
    <property type="entry name" value="PfkB"/>
    <property type="match status" value="1"/>
</dbReference>
<dbReference type="InterPro" id="IPR029056">
    <property type="entry name" value="Ribokinase-like"/>
</dbReference>
<evidence type="ECO:0000256" key="5">
    <source>
        <dbReference type="ARBA" id="ARBA00022840"/>
    </source>
</evidence>
<dbReference type="EMBL" id="FNSH01000001">
    <property type="protein sequence ID" value="SEB88108.1"/>
    <property type="molecule type" value="Genomic_DNA"/>
</dbReference>
<sequence length="305" mass="33048">MIYTLTTNPAVDMNITSDDLRFDKVNRTRDAVYTPNGKGLNVSFTLAHYGVDSQILGFFGGFTGSYIVDGASKICPVKPVWIDGITRLNVFLTVGDKEYKQVNAGAPVSRKAQLQMLDLIDRLEDLDCLVISGSLSPNMDPQYYDEVINVVQAKGAQFVLDISHPCLAHLVERNPLLIKPNDEEVADIFGVDVHSEQDCIAALHMLHERGAQNILLTLGGNGAYFYDGQDVYHATAAKVRVLSTACAGDATLASFLSIWNENRSKVKSALSRAMATGANVAMSAGLGDFALVDSLSSQIQVSQIK</sequence>